<dbReference type="GO" id="GO:0005737">
    <property type="term" value="C:cytoplasm"/>
    <property type="evidence" value="ECO:0007669"/>
    <property type="project" value="TreeGrafter"/>
</dbReference>
<keyword evidence="5" id="KW-1185">Reference proteome</keyword>
<dbReference type="Proteomes" id="UP000813385">
    <property type="component" value="Unassembled WGS sequence"/>
</dbReference>
<dbReference type="EMBL" id="JAGPXD010000003">
    <property type="protein sequence ID" value="KAH7361890.1"/>
    <property type="molecule type" value="Genomic_DNA"/>
</dbReference>
<dbReference type="Gene3D" id="1.25.40.20">
    <property type="entry name" value="Ankyrin repeat-containing domain"/>
    <property type="match status" value="1"/>
</dbReference>
<dbReference type="Pfam" id="PF12796">
    <property type="entry name" value="Ank_2"/>
    <property type="match status" value="1"/>
</dbReference>
<gene>
    <name evidence="4" type="ORF">B0T11DRAFT_328028</name>
</gene>
<dbReference type="InterPro" id="IPR002110">
    <property type="entry name" value="Ankyrin_rpt"/>
</dbReference>
<dbReference type="OrthoDB" id="195446at2759"/>
<organism evidence="4 5">
    <name type="scientific">Plectosphaerella cucumerina</name>
    <dbReference type="NCBI Taxonomy" id="40658"/>
    <lineage>
        <taxon>Eukaryota</taxon>
        <taxon>Fungi</taxon>
        <taxon>Dikarya</taxon>
        <taxon>Ascomycota</taxon>
        <taxon>Pezizomycotina</taxon>
        <taxon>Sordariomycetes</taxon>
        <taxon>Hypocreomycetidae</taxon>
        <taxon>Glomerellales</taxon>
        <taxon>Plectosphaerellaceae</taxon>
        <taxon>Plectosphaerella</taxon>
    </lineage>
</organism>
<dbReference type="PROSITE" id="PS50088">
    <property type="entry name" value="ANK_REPEAT"/>
    <property type="match status" value="1"/>
</dbReference>
<keyword evidence="1" id="KW-0677">Repeat</keyword>
<dbReference type="PROSITE" id="PS50297">
    <property type="entry name" value="ANK_REP_REGION"/>
    <property type="match status" value="1"/>
</dbReference>
<proteinExistence type="predicted"/>
<dbReference type="InterPro" id="IPR036770">
    <property type="entry name" value="Ankyrin_rpt-contain_sf"/>
</dbReference>
<evidence type="ECO:0008006" key="6">
    <source>
        <dbReference type="Google" id="ProtNLM"/>
    </source>
</evidence>
<dbReference type="SMART" id="SM00248">
    <property type="entry name" value="ANK"/>
    <property type="match status" value="2"/>
</dbReference>
<evidence type="ECO:0000313" key="5">
    <source>
        <dbReference type="Proteomes" id="UP000813385"/>
    </source>
</evidence>
<protein>
    <recommendedName>
        <fullName evidence="6">Ankyrin repeat protein</fullName>
    </recommendedName>
</protein>
<sequence length="144" mass="15875">MDSYHKAHQLVQILSRPANQPSPPWAAALLHGDQDAALDVLARAPIPSQRPDTEHPAVFAARMNAPRVVAHFIQTGQVDATDLLRHVPANTHAETYRSILEHGADPNARNFNGFSILQWACEERNVELAHLLLSHGADVKAFDQ</sequence>
<comment type="caution">
    <text evidence="4">The sequence shown here is derived from an EMBL/GenBank/DDBJ whole genome shotgun (WGS) entry which is preliminary data.</text>
</comment>
<keyword evidence="2 3" id="KW-0040">ANK repeat</keyword>
<dbReference type="AlphaFoldDB" id="A0A8K0X4M0"/>
<dbReference type="PANTHER" id="PTHR24198:SF165">
    <property type="entry name" value="ANKYRIN REPEAT-CONTAINING PROTEIN-RELATED"/>
    <property type="match status" value="1"/>
</dbReference>
<evidence type="ECO:0000313" key="4">
    <source>
        <dbReference type="EMBL" id="KAH7361890.1"/>
    </source>
</evidence>
<evidence type="ECO:0000256" key="3">
    <source>
        <dbReference type="PROSITE-ProRule" id="PRU00023"/>
    </source>
</evidence>
<name>A0A8K0X4M0_9PEZI</name>
<feature type="repeat" description="ANK" evidence="3">
    <location>
        <begin position="112"/>
        <end position="144"/>
    </location>
</feature>
<dbReference type="SUPFAM" id="SSF48403">
    <property type="entry name" value="Ankyrin repeat"/>
    <property type="match status" value="1"/>
</dbReference>
<evidence type="ECO:0000256" key="2">
    <source>
        <dbReference type="ARBA" id="ARBA00023043"/>
    </source>
</evidence>
<evidence type="ECO:0000256" key="1">
    <source>
        <dbReference type="ARBA" id="ARBA00022737"/>
    </source>
</evidence>
<accession>A0A8K0X4M0</accession>
<dbReference type="PANTHER" id="PTHR24198">
    <property type="entry name" value="ANKYRIN REPEAT AND PROTEIN KINASE DOMAIN-CONTAINING PROTEIN"/>
    <property type="match status" value="1"/>
</dbReference>
<reference evidence="4" key="1">
    <citation type="journal article" date="2021" name="Nat. Commun.">
        <title>Genetic determinants of endophytism in the Arabidopsis root mycobiome.</title>
        <authorList>
            <person name="Mesny F."/>
            <person name="Miyauchi S."/>
            <person name="Thiergart T."/>
            <person name="Pickel B."/>
            <person name="Atanasova L."/>
            <person name="Karlsson M."/>
            <person name="Huettel B."/>
            <person name="Barry K.W."/>
            <person name="Haridas S."/>
            <person name="Chen C."/>
            <person name="Bauer D."/>
            <person name="Andreopoulos W."/>
            <person name="Pangilinan J."/>
            <person name="LaButti K."/>
            <person name="Riley R."/>
            <person name="Lipzen A."/>
            <person name="Clum A."/>
            <person name="Drula E."/>
            <person name="Henrissat B."/>
            <person name="Kohler A."/>
            <person name="Grigoriev I.V."/>
            <person name="Martin F.M."/>
            <person name="Hacquard S."/>
        </authorList>
    </citation>
    <scope>NUCLEOTIDE SEQUENCE</scope>
    <source>
        <strain evidence="4">MPI-CAGE-AT-0016</strain>
    </source>
</reference>